<dbReference type="InParanoid" id="A0A423PN07"/>
<feature type="domain" description="HTH lysR-type" evidence="5">
    <location>
        <begin position="15"/>
        <end position="71"/>
    </location>
</feature>
<dbReference type="InterPro" id="IPR036388">
    <property type="entry name" value="WH-like_DNA-bd_sf"/>
</dbReference>
<dbReference type="Gene3D" id="1.10.10.10">
    <property type="entry name" value="Winged helix-like DNA-binding domain superfamily/Winged helix DNA-binding domain"/>
    <property type="match status" value="1"/>
</dbReference>
<evidence type="ECO:0000256" key="2">
    <source>
        <dbReference type="ARBA" id="ARBA00023015"/>
    </source>
</evidence>
<dbReference type="Proteomes" id="UP000285310">
    <property type="component" value="Unassembled WGS sequence"/>
</dbReference>
<keyword evidence="7" id="KW-1185">Reference proteome</keyword>
<evidence type="ECO:0000259" key="5">
    <source>
        <dbReference type="PROSITE" id="PS50931"/>
    </source>
</evidence>
<keyword evidence="3" id="KW-0238">DNA-binding</keyword>
<dbReference type="Pfam" id="PF03466">
    <property type="entry name" value="LysR_substrate"/>
    <property type="match status" value="1"/>
</dbReference>
<dbReference type="OrthoDB" id="5723059at2"/>
<comment type="caution">
    <text evidence="6">The sequence shown here is derived from an EMBL/GenBank/DDBJ whole genome shotgun (WGS) entry which is preliminary data.</text>
</comment>
<dbReference type="SUPFAM" id="SSF53850">
    <property type="entry name" value="Periplasmic binding protein-like II"/>
    <property type="match status" value="1"/>
</dbReference>
<dbReference type="FunFam" id="1.10.10.10:FF:000001">
    <property type="entry name" value="LysR family transcriptional regulator"/>
    <property type="match status" value="1"/>
</dbReference>
<dbReference type="Gene3D" id="3.40.190.10">
    <property type="entry name" value="Periplasmic binding protein-like II"/>
    <property type="match status" value="2"/>
</dbReference>
<dbReference type="RefSeq" id="WP_123658533.1">
    <property type="nucleotide sequence ID" value="NZ_AYKG01000031.1"/>
</dbReference>
<reference evidence="6 7" key="1">
    <citation type="submission" date="2013-10" db="EMBL/GenBank/DDBJ databases">
        <title>Salinisphaera japonica YTM-1 Genome Sequencing.</title>
        <authorList>
            <person name="Lai Q."/>
            <person name="Li C."/>
            <person name="Shao Z."/>
        </authorList>
    </citation>
    <scope>NUCLEOTIDE SEQUENCE [LARGE SCALE GENOMIC DNA]</scope>
    <source>
        <strain evidence="6 7">YTM-1</strain>
    </source>
</reference>
<organism evidence="6 7">
    <name type="scientific">Salinisphaera japonica YTM-1</name>
    <dbReference type="NCBI Taxonomy" id="1209778"/>
    <lineage>
        <taxon>Bacteria</taxon>
        <taxon>Pseudomonadati</taxon>
        <taxon>Pseudomonadota</taxon>
        <taxon>Gammaproteobacteria</taxon>
        <taxon>Salinisphaerales</taxon>
        <taxon>Salinisphaeraceae</taxon>
        <taxon>Salinisphaera</taxon>
    </lineage>
</organism>
<gene>
    <name evidence="6" type="ORF">SAJA_10230</name>
</gene>
<proteinExistence type="inferred from homology"/>
<dbReference type="InterPro" id="IPR000847">
    <property type="entry name" value="LysR_HTH_N"/>
</dbReference>
<dbReference type="InterPro" id="IPR036390">
    <property type="entry name" value="WH_DNA-bd_sf"/>
</dbReference>
<dbReference type="PANTHER" id="PTHR30579:SF7">
    <property type="entry name" value="HTH-TYPE TRANSCRIPTIONAL REGULATOR LRHA-RELATED"/>
    <property type="match status" value="1"/>
</dbReference>
<name>A0A423PN07_9GAMM</name>
<dbReference type="PROSITE" id="PS50931">
    <property type="entry name" value="HTH_LYSR"/>
    <property type="match status" value="1"/>
</dbReference>
<dbReference type="EMBL" id="AYKG01000031">
    <property type="protein sequence ID" value="ROO26969.1"/>
    <property type="molecule type" value="Genomic_DNA"/>
</dbReference>
<dbReference type="InterPro" id="IPR005119">
    <property type="entry name" value="LysR_subst-bd"/>
</dbReference>
<evidence type="ECO:0000256" key="3">
    <source>
        <dbReference type="ARBA" id="ARBA00023125"/>
    </source>
</evidence>
<dbReference type="PANTHER" id="PTHR30579">
    <property type="entry name" value="TRANSCRIPTIONAL REGULATOR"/>
    <property type="match status" value="1"/>
</dbReference>
<keyword evidence="4" id="KW-0804">Transcription</keyword>
<dbReference type="GO" id="GO:0003677">
    <property type="term" value="F:DNA binding"/>
    <property type="evidence" value="ECO:0007669"/>
    <property type="project" value="UniProtKB-KW"/>
</dbReference>
<dbReference type="InterPro" id="IPR050176">
    <property type="entry name" value="LTTR"/>
</dbReference>
<comment type="similarity">
    <text evidence="1">Belongs to the LysR transcriptional regulatory family.</text>
</comment>
<keyword evidence="2" id="KW-0805">Transcription regulation</keyword>
<evidence type="ECO:0000313" key="7">
    <source>
        <dbReference type="Proteomes" id="UP000285310"/>
    </source>
</evidence>
<dbReference type="SUPFAM" id="SSF46785">
    <property type="entry name" value="Winged helix' DNA-binding domain"/>
    <property type="match status" value="1"/>
</dbReference>
<dbReference type="Pfam" id="PF00126">
    <property type="entry name" value="HTH_1"/>
    <property type="match status" value="1"/>
</dbReference>
<evidence type="ECO:0000256" key="1">
    <source>
        <dbReference type="ARBA" id="ARBA00009437"/>
    </source>
</evidence>
<accession>A0A423PN07</accession>
<protein>
    <submittedName>
        <fullName evidence="6">Transcriptional regulator</fullName>
    </submittedName>
</protein>
<evidence type="ECO:0000313" key="6">
    <source>
        <dbReference type="EMBL" id="ROO26969.1"/>
    </source>
</evidence>
<dbReference type="AlphaFoldDB" id="A0A423PN07"/>
<evidence type="ECO:0000256" key="4">
    <source>
        <dbReference type="ARBA" id="ARBA00023163"/>
    </source>
</evidence>
<dbReference type="GO" id="GO:0003700">
    <property type="term" value="F:DNA-binding transcription factor activity"/>
    <property type="evidence" value="ECO:0007669"/>
    <property type="project" value="InterPro"/>
</dbReference>
<sequence>MSFKNTAGMRARLADLRALQTLVVIVEEGSLQAAAERLYYSHSTVSMQLRKLETELGHQLLHRDTRGLRLTATGQRVVAYAREMLHTNRRLWAAVDEPRLEGVVRIGVPVDLAPLLRRTWARFADLYPHVQVEVRSDLSPCLLKQLDDDRLDLAVVTLHGNATRGDVLMRRPLLWVGSPGTWAPTRAPLPLAVGPPETCVFRHAALNALDAVGRAYRIAYESQAFGALSSQIAVGLAVAPALPDMATPELEILAGSAAGLPALPDMAICLCRAPSAASRQAQALADVVLERVA</sequence>